<dbReference type="GO" id="GO:0106310">
    <property type="term" value="F:protein serine kinase activity"/>
    <property type="evidence" value="ECO:0007669"/>
    <property type="project" value="RHEA"/>
</dbReference>
<proteinExistence type="predicted"/>
<dbReference type="FunFam" id="1.10.510.10:FF:000021">
    <property type="entry name" value="Serine/threonine protein kinase"/>
    <property type="match status" value="1"/>
</dbReference>
<keyword evidence="3 13" id="KW-0808">Transferase</keyword>
<dbReference type="PROSITE" id="PS51178">
    <property type="entry name" value="PASTA"/>
    <property type="match status" value="3"/>
</dbReference>
<dbReference type="SUPFAM" id="SSF56112">
    <property type="entry name" value="Protein kinase-like (PK-like)"/>
    <property type="match status" value="1"/>
</dbReference>
<dbReference type="PANTHER" id="PTHR43289:SF34">
    <property type="entry name" value="SERINE_THREONINE-PROTEIN KINASE YBDM-RELATED"/>
    <property type="match status" value="1"/>
</dbReference>
<dbReference type="SMART" id="SM00740">
    <property type="entry name" value="PASTA"/>
    <property type="match status" value="3"/>
</dbReference>
<dbReference type="Gene3D" id="3.30.10.20">
    <property type="match status" value="3"/>
</dbReference>
<dbReference type="GO" id="GO:0005524">
    <property type="term" value="F:ATP binding"/>
    <property type="evidence" value="ECO:0007669"/>
    <property type="project" value="UniProtKB-UniRule"/>
</dbReference>
<keyword evidence="5 13" id="KW-0418">Kinase</keyword>
<dbReference type="Gene3D" id="1.10.510.10">
    <property type="entry name" value="Transferase(Phosphotransferase) domain 1"/>
    <property type="match status" value="1"/>
</dbReference>
<dbReference type="InterPro" id="IPR011009">
    <property type="entry name" value="Kinase-like_dom_sf"/>
</dbReference>
<keyword evidence="10" id="KW-0812">Transmembrane</keyword>
<evidence type="ECO:0000256" key="7">
    <source>
        <dbReference type="ARBA" id="ARBA00047899"/>
    </source>
</evidence>
<dbReference type="Pfam" id="PF03793">
    <property type="entry name" value="PASTA"/>
    <property type="match status" value="3"/>
</dbReference>
<dbReference type="FunFam" id="3.30.200.20:FF:000035">
    <property type="entry name" value="Serine/threonine protein kinase Stk1"/>
    <property type="match status" value="1"/>
</dbReference>
<evidence type="ECO:0000256" key="8">
    <source>
        <dbReference type="ARBA" id="ARBA00048679"/>
    </source>
</evidence>
<evidence type="ECO:0000256" key="3">
    <source>
        <dbReference type="ARBA" id="ARBA00022679"/>
    </source>
</evidence>
<evidence type="ECO:0000256" key="10">
    <source>
        <dbReference type="SAM" id="Phobius"/>
    </source>
</evidence>
<dbReference type="SMART" id="SM00220">
    <property type="entry name" value="S_TKc"/>
    <property type="match status" value="1"/>
</dbReference>
<evidence type="ECO:0000256" key="9">
    <source>
        <dbReference type="PROSITE-ProRule" id="PRU10141"/>
    </source>
</evidence>
<evidence type="ECO:0000256" key="2">
    <source>
        <dbReference type="ARBA" id="ARBA00022527"/>
    </source>
</evidence>
<keyword evidence="14" id="KW-1185">Reference proteome</keyword>
<name>A0A1V4IA91_9FIRM</name>
<dbReference type="InterPro" id="IPR008271">
    <property type="entry name" value="Ser/Thr_kinase_AS"/>
</dbReference>
<organism evidence="13 14">
    <name type="scientific">Alkalithermobacter paradoxus</name>
    <dbReference type="NCBI Taxonomy" id="29349"/>
    <lineage>
        <taxon>Bacteria</taxon>
        <taxon>Bacillati</taxon>
        <taxon>Bacillota</taxon>
        <taxon>Clostridia</taxon>
        <taxon>Peptostreptococcales</taxon>
        <taxon>Tepidibacteraceae</taxon>
        <taxon>Alkalithermobacter</taxon>
    </lineage>
</organism>
<dbReference type="Proteomes" id="UP000190140">
    <property type="component" value="Unassembled WGS sequence"/>
</dbReference>
<evidence type="ECO:0000313" key="14">
    <source>
        <dbReference type="Proteomes" id="UP000190140"/>
    </source>
</evidence>
<sequence>MVGKLLGNRYEVLEKIGDGGMAFVYKAKCTLLNRIVALKILRPEFVNDEEFLQKFKNEAQAAASLTHSNIVNIYDVGQEDNIHYIVMEYVDGLNLKELIKKEGKLDYSTVIDITKQIAMALSQAHKKNIIHRDIKPHNILISRDGLAKVTDFGIAKAATTSTITSTGSIIGSVHYFSPEQARGGYIDAKSDLYSLGIVMFEMLTGKVPFKGDSPVNIALKHINDELAFPEEIKKEIPKEVVMVVNKLTQKNQSNRYSKAEELIRDIEFIQNNINPNFDDSYEDYATKKIDVTDIEKVDIPKKPIVKPKKNKKPTQNKKRITILAVALGLVLALVLTISAYFLKDIFIVKEYEVPDLENLSIEEAKQRLEEMGLSLQVRRELYDSTVEENHIIAQIPEPGTIVKQGYIIKVDVSKGGKITIAPDLLNKNLDQANKILEENNLKEGIIRYEFSNIPEGLIIRQDPQPSTELKEGSEINLTVSKGREVKLIDVPNVVGKTLEQAKLDLKGLVIANIDYISDNTLRNDVIVSQSLRSGQRVEEGSRINLTINKHKEEEKPSNEQKITTKRLTITLPEDKESLNVTVNEIDNGKSTTIYNNNINTLEVGKTITIQIQGSGKKKYEIYVDGSLYESIEVQF</sequence>
<reference evidence="13 14" key="1">
    <citation type="submission" date="2017-03" db="EMBL/GenBank/DDBJ databases">
        <title>Genome sequence of Clostridium thermoalcaliphilum DSM 7309.</title>
        <authorList>
            <person name="Poehlein A."/>
            <person name="Daniel R."/>
        </authorList>
    </citation>
    <scope>NUCLEOTIDE SEQUENCE [LARGE SCALE GENOMIC DNA]</scope>
    <source>
        <strain evidence="13 14">DSM 7309</strain>
    </source>
</reference>
<dbReference type="CDD" id="cd14014">
    <property type="entry name" value="STKc_PknB_like"/>
    <property type="match status" value="1"/>
</dbReference>
<dbReference type="EMBL" id="MZGW01000001">
    <property type="protein sequence ID" value="OPJ56912.1"/>
    <property type="molecule type" value="Genomic_DNA"/>
</dbReference>
<accession>A0A1V4IA91</accession>
<feature type="domain" description="PASTA" evidence="12">
    <location>
        <begin position="415"/>
        <end position="481"/>
    </location>
</feature>
<dbReference type="RefSeq" id="WP_079410303.1">
    <property type="nucleotide sequence ID" value="NZ_MZGW01000001.1"/>
</dbReference>
<evidence type="ECO:0000256" key="4">
    <source>
        <dbReference type="ARBA" id="ARBA00022741"/>
    </source>
</evidence>
<protein>
    <recommendedName>
        <fullName evidence="1">non-specific serine/threonine protein kinase</fullName>
        <ecNumber evidence="1">2.7.11.1</ecNumber>
    </recommendedName>
</protein>
<dbReference type="NCBIfam" id="NF033483">
    <property type="entry name" value="PknB_PASTA_kin"/>
    <property type="match status" value="1"/>
</dbReference>
<dbReference type="STRING" id="29349.CLOTH_01940"/>
<dbReference type="PROSITE" id="PS00107">
    <property type="entry name" value="PROTEIN_KINASE_ATP"/>
    <property type="match status" value="1"/>
</dbReference>
<gene>
    <name evidence="13" type="primary">prkC</name>
    <name evidence="13" type="ORF">CLOTH_01940</name>
</gene>
<dbReference type="InterPro" id="IPR005543">
    <property type="entry name" value="PASTA_dom"/>
</dbReference>
<dbReference type="CDD" id="cd06577">
    <property type="entry name" value="PASTA_pknB"/>
    <property type="match status" value="3"/>
</dbReference>
<keyword evidence="10" id="KW-1133">Transmembrane helix</keyword>
<feature type="domain" description="Protein kinase" evidence="11">
    <location>
        <begin position="10"/>
        <end position="269"/>
    </location>
</feature>
<dbReference type="GO" id="GO:0004674">
    <property type="term" value="F:protein serine/threonine kinase activity"/>
    <property type="evidence" value="ECO:0007669"/>
    <property type="project" value="UniProtKB-KW"/>
</dbReference>
<evidence type="ECO:0000259" key="12">
    <source>
        <dbReference type="PROSITE" id="PS51178"/>
    </source>
</evidence>
<evidence type="ECO:0000313" key="13">
    <source>
        <dbReference type="EMBL" id="OPJ56912.1"/>
    </source>
</evidence>
<dbReference type="EC" id="2.7.11.1" evidence="1"/>
<dbReference type="PANTHER" id="PTHR43289">
    <property type="entry name" value="MITOGEN-ACTIVATED PROTEIN KINASE KINASE KINASE 20-RELATED"/>
    <property type="match status" value="1"/>
</dbReference>
<dbReference type="PROSITE" id="PS50011">
    <property type="entry name" value="PROTEIN_KINASE_DOM"/>
    <property type="match status" value="1"/>
</dbReference>
<keyword evidence="4 9" id="KW-0547">Nucleotide-binding</keyword>
<feature type="domain" description="PASTA" evidence="12">
    <location>
        <begin position="347"/>
        <end position="414"/>
    </location>
</feature>
<comment type="catalytic activity">
    <reaction evidence="8">
        <text>L-seryl-[protein] + ATP = O-phospho-L-seryl-[protein] + ADP + H(+)</text>
        <dbReference type="Rhea" id="RHEA:17989"/>
        <dbReference type="Rhea" id="RHEA-COMP:9863"/>
        <dbReference type="Rhea" id="RHEA-COMP:11604"/>
        <dbReference type="ChEBI" id="CHEBI:15378"/>
        <dbReference type="ChEBI" id="CHEBI:29999"/>
        <dbReference type="ChEBI" id="CHEBI:30616"/>
        <dbReference type="ChEBI" id="CHEBI:83421"/>
        <dbReference type="ChEBI" id="CHEBI:456216"/>
        <dbReference type="EC" id="2.7.11.1"/>
    </reaction>
</comment>
<evidence type="ECO:0000259" key="11">
    <source>
        <dbReference type="PROSITE" id="PS50011"/>
    </source>
</evidence>
<dbReference type="OrthoDB" id="9788659at2"/>
<dbReference type="PROSITE" id="PS00108">
    <property type="entry name" value="PROTEIN_KINASE_ST"/>
    <property type="match status" value="1"/>
</dbReference>
<dbReference type="Pfam" id="PF00069">
    <property type="entry name" value="Pkinase"/>
    <property type="match status" value="1"/>
</dbReference>
<keyword evidence="2" id="KW-0723">Serine/threonine-protein kinase</keyword>
<comment type="caution">
    <text evidence="13">The sequence shown here is derived from an EMBL/GenBank/DDBJ whole genome shotgun (WGS) entry which is preliminary data.</text>
</comment>
<evidence type="ECO:0000256" key="5">
    <source>
        <dbReference type="ARBA" id="ARBA00022777"/>
    </source>
</evidence>
<keyword evidence="6 9" id="KW-0067">ATP-binding</keyword>
<comment type="catalytic activity">
    <reaction evidence="7">
        <text>L-threonyl-[protein] + ATP = O-phospho-L-threonyl-[protein] + ADP + H(+)</text>
        <dbReference type="Rhea" id="RHEA:46608"/>
        <dbReference type="Rhea" id="RHEA-COMP:11060"/>
        <dbReference type="Rhea" id="RHEA-COMP:11605"/>
        <dbReference type="ChEBI" id="CHEBI:15378"/>
        <dbReference type="ChEBI" id="CHEBI:30013"/>
        <dbReference type="ChEBI" id="CHEBI:30616"/>
        <dbReference type="ChEBI" id="CHEBI:61977"/>
        <dbReference type="ChEBI" id="CHEBI:456216"/>
        <dbReference type="EC" id="2.7.11.1"/>
    </reaction>
</comment>
<feature type="domain" description="PASTA" evidence="12">
    <location>
        <begin position="484"/>
        <end position="549"/>
    </location>
</feature>
<feature type="transmembrane region" description="Helical" evidence="10">
    <location>
        <begin position="320"/>
        <end position="342"/>
    </location>
</feature>
<evidence type="ECO:0000256" key="6">
    <source>
        <dbReference type="ARBA" id="ARBA00022840"/>
    </source>
</evidence>
<keyword evidence="10" id="KW-0472">Membrane</keyword>
<dbReference type="InterPro" id="IPR017441">
    <property type="entry name" value="Protein_kinase_ATP_BS"/>
</dbReference>
<evidence type="ECO:0000256" key="1">
    <source>
        <dbReference type="ARBA" id="ARBA00012513"/>
    </source>
</evidence>
<feature type="binding site" evidence="9">
    <location>
        <position position="39"/>
    </location>
    <ligand>
        <name>ATP</name>
        <dbReference type="ChEBI" id="CHEBI:30616"/>
    </ligand>
</feature>
<dbReference type="AlphaFoldDB" id="A0A1V4IA91"/>
<dbReference type="Gene3D" id="3.30.200.20">
    <property type="entry name" value="Phosphorylase Kinase, domain 1"/>
    <property type="match status" value="1"/>
</dbReference>
<dbReference type="InterPro" id="IPR000719">
    <property type="entry name" value="Prot_kinase_dom"/>
</dbReference>